<evidence type="ECO:0000313" key="2">
    <source>
        <dbReference type="Proteomes" id="UP001281147"/>
    </source>
</evidence>
<organism evidence="1 2">
    <name type="scientific">Vermiconidia calcicola</name>
    <dbReference type="NCBI Taxonomy" id="1690605"/>
    <lineage>
        <taxon>Eukaryota</taxon>
        <taxon>Fungi</taxon>
        <taxon>Dikarya</taxon>
        <taxon>Ascomycota</taxon>
        <taxon>Pezizomycotina</taxon>
        <taxon>Dothideomycetes</taxon>
        <taxon>Dothideomycetidae</taxon>
        <taxon>Mycosphaerellales</taxon>
        <taxon>Extremaceae</taxon>
        <taxon>Vermiconidia</taxon>
    </lineage>
</organism>
<dbReference type="Proteomes" id="UP001281147">
    <property type="component" value="Unassembled WGS sequence"/>
</dbReference>
<gene>
    <name evidence="1" type="ORF">LTR37_010288</name>
</gene>
<sequence>MRFQLLALLPLALSSAIPRSETVNYDGYQAFRIKTHGNAEDVQGKLASIKYNQWNYRMDEHLDIAVPGKDVEKFKQMGLEWQQMHEDLGASIREEKKYKKYSGRKPDSLPDDEWFDTYHPYEDHKQFWEDLHAAFPKNSKMVSSGTSLQGRDLFGLKLYGKQGGNKPAIIWHSNVHAREWVTSMTTEYITYNLIDGYRNDDAVVQNILDTYDLYVIPFVNPDGFVYSQEVNRLWRKNRSPPPPDAANQTCFGTDVNRNWPWKWNVVRGGSSPDNCAEDYRGESPGDTPENQGLVAFVDKIAAKQEIKFYVDWHSYGQYILTPHGWSCKVVAENSEEQVDLAGEVKQVIKEVHGTNFTYGPICDTLYAVNGGSTDYLYDIAGAEYSWAFELRDEGRFGFVLPPRQIRPVGEEMFEGVKYAITNM</sequence>
<evidence type="ECO:0000313" key="1">
    <source>
        <dbReference type="EMBL" id="KAK3710445.1"/>
    </source>
</evidence>
<keyword evidence="2" id="KW-1185">Reference proteome</keyword>
<comment type="caution">
    <text evidence="1">The sequence shown here is derived from an EMBL/GenBank/DDBJ whole genome shotgun (WGS) entry which is preliminary data.</text>
</comment>
<proteinExistence type="predicted"/>
<name>A0ACC3N5C4_9PEZI</name>
<protein>
    <submittedName>
        <fullName evidence="1">Uncharacterized protein</fullName>
    </submittedName>
</protein>
<accession>A0ACC3N5C4</accession>
<reference evidence="1" key="1">
    <citation type="submission" date="2023-07" db="EMBL/GenBank/DDBJ databases">
        <title>Black Yeasts Isolated from many extreme environments.</title>
        <authorList>
            <person name="Coleine C."/>
            <person name="Stajich J.E."/>
            <person name="Selbmann L."/>
        </authorList>
    </citation>
    <scope>NUCLEOTIDE SEQUENCE</scope>
    <source>
        <strain evidence="1">CCFEE 5714</strain>
    </source>
</reference>
<dbReference type="EMBL" id="JAUTXU010000084">
    <property type="protein sequence ID" value="KAK3710445.1"/>
    <property type="molecule type" value="Genomic_DNA"/>
</dbReference>